<proteinExistence type="predicted"/>
<dbReference type="RefSeq" id="WP_350446324.1">
    <property type="nucleotide sequence ID" value="NZ_CP158373.1"/>
</dbReference>
<sequence length="259" mass="28609">MSDNELIQQRSSSAMAYANKPSVLVEAFKKYEDSVLFPYFVWAVNLLGGGTIDRIASNHVASYNIKRLDNLFEHLARRVDRNAPDPESEEFMAALHVCITALMGSTSQRKANYFAAILAHAWMNSSTDWNELSQVLKLIRELEDVHIIILREAAALGQDTRGRAIIFSVGQSAPNAIPLDPMLTAFDPNLIALCISELIARGLLNDSFTQRTSFSNNGGRQAAELVYSLSDLGRWFIRRIQDPDIKAGSGATSTLSTTT</sequence>
<evidence type="ECO:0000313" key="1">
    <source>
        <dbReference type="EMBL" id="XBY61786.1"/>
    </source>
</evidence>
<protein>
    <submittedName>
        <fullName evidence="1">Uncharacterized protein</fullName>
    </submittedName>
</protein>
<accession>A0AAU7XYY1</accession>
<dbReference type="AlphaFoldDB" id="A0AAU7XYY1"/>
<organism evidence="1">
    <name type="scientific">Pseudomonas solani</name>
    <dbReference type="NCBI Taxonomy" id="2731552"/>
    <lineage>
        <taxon>Bacteria</taxon>
        <taxon>Pseudomonadati</taxon>
        <taxon>Pseudomonadota</taxon>
        <taxon>Gammaproteobacteria</taxon>
        <taxon>Pseudomonadales</taxon>
        <taxon>Pseudomonadaceae</taxon>
        <taxon>Pseudomonas</taxon>
    </lineage>
</organism>
<gene>
    <name evidence="1" type="ORF">ABS648_17665</name>
</gene>
<dbReference type="EMBL" id="CP158373">
    <property type="protein sequence ID" value="XBY61786.1"/>
    <property type="molecule type" value="Genomic_DNA"/>
</dbReference>
<name>A0AAU7XYY1_9PSED</name>
<reference evidence="1" key="1">
    <citation type="submission" date="2023-08" db="EMBL/GenBank/DDBJ databases">
        <title>Increased levels of nutrients transform a symbiont into a lethal pathobiont.</title>
        <authorList>
            <person name="Lachnit T."/>
            <person name="Ulrich L."/>
            <person name="Willmer F.M."/>
            <person name="Hasenbein T."/>
            <person name="Steiner L.X."/>
            <person name="Wolters M."/>
            <person name="Herbst E.M."/>
            <person name="Deines P."/>
        </authorList>
    </citation>
    <scope>NUCLEOTIDE SEQUENCE</scope>
    <source>
        <strain evidence="1">T3</strain>
    </source>
</reference>